<keyword evidence="1" id="KW-0732">Signal</keyword>
<dbReference type="STRING" id="1499688.BN000_03165"/>
<dbReference type="Proteomes" id="UP000199087">
    <property type="component" value="Unassembled WGS sequence"/>
</dbReference>
<organism evidence="2 3">
    <name type="scientific">Neobacillus massiliamazoniensis</name>
    <dbReference type="NCBI Taxonomy" id="1499688"/>
    <lineage>
        <taxon>Bacteria</taxon>
        <taxon>Bacillati</taxon>
        <taxon>Bacillota</taxon>
        <taxon>Bacilli</taxon>
        <taxon>Bacillales</taxon>
        <taxon>Bacillaceae</taxon>
        <taxon>Neobacillus</taxon>
    </lineage>
</organism>
<dbReference type="Pfam" id="PF20773">
    <property type="entry name" value="InhA-like_MAM"/>
    <property type="match status" value="1"/>
</dbReference>
<proteinExistence type="predicted"/>
<evidence type="ECO:0000256" key="1">
    <source>
        <dbReference type="SAM" id="SignalP"/>
    </source>
</evidence>
<dbReference type="RefSeq" id="WP_090635479.1">
    <property type="nucleotide sequence ID" value="NZ_CVRB01000003.1"/>
</dbReference>
<name>A0A0U1NYZ0_9BACI</name>
<sequence precursor="true">MAKNRKIWAILSSAALASSILLPTTIVNGQSQAYNPNPNVLDIGSKLRAETLEEAKAANKIDLQGASTESSQTTSGATNSLTQANVGLEKKWLTHNDYTGKYALTDFTLRAVGKYGEVWVANNLNFPANDPRNGKVSISDAQVNYLLNEFDARMYEKEVSFFGAPAERKGEDGYNGWYKDDSGRTVILIDNIKDQSYYNSNYPSYIAGYFSPTISDFVDRNVMTVDCYDWLNRTGPNSANPYLYEGVFAHEFQHLLHRDTDSSEESFVNEGLSDFAQYLVGYGHPMGHVNFFMNNLRNSLTLWGDQSDLEILGDYGNAYLFQLYMYEHFGEPFIQAEFKNQKHGIAGINDALKTIGANTDFETLYQDYMTAIMLDGKYQGSSQYKFNLIDLKPNVDAVKQNTEVPAWGTDFKTIIPDKKIDHLYFKGLDFLGTNWTTAQDTLKGTVLWGNKGDQADNFLIKELDLTNLSQANLTFDTKYDIEEQWDFGMVQVSTDNGKTWTSLSNGDTRSDIVDKGYPKIKENVPGFTGSSHGWKTESFDLNKYAGQKVLLGFRYMTDWASTDAGWYLSNLKLNGNTIDEMKSTTGFMSLEQATKEYVNYQVQFVGYKKGVAKGSESHVKVIRFPSLVNMSESDRVDLRGMLRNAEFEKVVMMVTYDAPEGKNGSVNYNYDVVMNSAKNKVKQ</sequence>
<dbReference type="EMBL" id="CVRB01000003">
    <property type="protein sequence ID" value="CRK83205.1"/>
    <property type="molecule type" value="Genomic_DNA"/>
</dbReference>
<evidence type="ECO:0000313" key="3">
    <source>
        <dbReference type="Proteomes" id="UP000199087"/>
    </source>
</evidence>
<feature type="chain" id="PRO_5006712419" evidence="1">
    <location>
        <begin position="34"/>
        <end position="683"/>
    </location>
</feature>
<reference evidence="3" key="1">
    <citation type="submission" date="2015-05" db="EMBL/GenBank/DDBJ databases">
        <authorList>
            <person name="Urmite Genomes"/>
        </authorList>
    </citation>
    <scope>NUCLEOTIDE SEQUENCE [LARGE SCALE GENOMIC DNA]</scope>
    <source>
        <strain evidence="3">LF1</strain>
    </source>
</reference>
<protein>
    <submittedName>
        <fullName evidence="2">M6 family metalloendopeptidase</fullName>
    </submittedName>
</protein>
<feature type="signal peptide" evidence="1">
    <location>
        <begin position="1"/>
        <end position="33"/>
    </location>
</feature>
<dbReference type="OrthoDB" id="275270at2"/>
<evidence type="ECO:0000313" key="2">
    <source>
        <dbReference type="EMBL" id="CRK83205.1"/>
    </source>
</evidence>
<dbReference type="Gene3D" id="2.60.120.260">
    <property type="entry name" value="Galactose-binding domain-like"/>
    <property type="match status" value="1"/>
</dbReference>
<gene>
    <name evidence="2" type="ORF">BN000_03165</name>
</gene>
<keyword evidence="3" id="KW-1185">Reference proteome</keyword>
<dbReference type="AlphaFoldDB" id="A0A0U1NYZ0"/>
<accession>A0A0U1NYZ0</accession>